<dbReference type="RefSeq" id="WP_151643785.1">
    <property type="nucleotide sequence ID" value="NZ_CP044543.1"/>
</dbReference>
<protein>
    <submittedName>
        <fullName evidence="2">Uncharacterized protein</fullName>
    </submittedName>
</protein>
<accession>A0A5P6P2H9</accession>
<evidence type="ECO:0000313" key="2">
    <source>
        <dbReference type="EMBL" id="QFI72481.1"/>
    </source>
</evidence>
<dbReference type="SUPFAM" id="SSF75011">
    <property type="entry name" value="3-carboxy-cis,cis-mucoante lactonizing enzyme"/>
    <property type="match status" value="1"/>
</dbReference>
<proteinExistence type="predicted"/>
<name>A0A5P6P2H9_9BRAD</name>
<dbReference type="AlphaFoldDB" id="A0A5P6P2H9"/>
<reference evidence="3" key="1">
    <citation type="submission" date="2019-10" db="EMBL/GenBank/DDBJ databases">
        <title>Complete Genome Sequence of Bradyrhizobium betae type strain PL7HG1T.</title>
        <authorList>
            <person name="Bromfield E.S.P."/>
            <person name="Cloutier S."/>
        </authorList>
    </citation>
    <scope>NUCLEOTIDE SEQUENCE [LARGE SCALE GENOMIC DNA]</scope>
    <source>
        <strain evidence="3">PL7HG1</strain>
    </source>
</reference>
<dbReference type="KEGG" id="bbet:F8237_08805"/>
<organism evidence="2 3">
    <name type="scientific">Bradyrhizobium betae</name>
    <dbReference type="NCBI Taxonomy" id="244734"/>
    <lineage>
        <taxon>Bacteria</taxon>
        <taxon>Pseudomonadati</taxon>
        <taxon>Pseudomonadota</taxon>
        <taxon>Alphaproteobacteria</taxon>
        <taxon>Hyphomicrobiales</taxon>
        <taxon>Nitrobacteraceae</taxon>
        <taxon>Bradyrhizobium</taxon>
    </lineage>
</organism>
<feature type="region of interest" description="Disordered" evidence="1">
    <location>
        <begin position="987"/>
        <end position="1012"/>
    </location>
</feature>
<dbReference type="OrthoDB" id="8433035at2"/>
<dbReference type="Proteomes" id="UP000325641">
    <property type="component" value="Chromosome"/>
</dbReference>
<evidence type="ECO:0000313" key="3">
    <source>
        <dbReference type="Proteomes" id="UP000325641"/>
    </source>
</evidence>
<dbReference type="EMBL" id="CP044543">
    <property type="protein sequence ID" value="QFI72481.1"/>
    <property type="molecule type" value="Genomic_DNA"/>
</dbReference>
<evidence type="ECO:0000256" key="1">
    <source>
        <dbReference type="SAM" id="MobiDB-lite"/>
    </source>
</evidence>
<gene>
    <name evidence="2" type="ORF">F8237_08805</name>
</gene>
<sequence>MQSETLPSTARRQNDHRVHAKLRPGAVRFAVAALVLLAFCGHRDAVVAQPAGILVNGNAVVTGFAGAQLPATIAPGVDPADRTFIDLNGPSARVFDLQAPGAPPQAQLLTAPKPFTATAGQTGQLFGVALDNATPPNVFVAATSVYGLPIVIPGSGGQLNRAKQGAANAVFMPGLFGPAQLGGGPGSIWRIDGVTGEVRLFANVTLAGATNPGPALGGLAFDAASKTLFVADRATGMIHAFDQAGNERGRYDHGVQGRGAAGLQPVPYDPAGRLDITSPKFRTGDAATWGYANPQRLIFGLGVRNGRLYYAVARDLQIWSVAIGPTFGADPRLEVGVAAGPGPSEISKIAFDDQGRMLLAERAAPSGAYDFNVLTSEATGRVLRYLPVPPGTVGPQWQPQADEYAIGFARQMRNGNGGVAIGFNYDEQGRVDRASCGQFLWSTGEQLRSAIDPAIAAMLAAGGPAEVNGVQGNDITAVVPANAPPWQSYFIDYDDQFQDPTARGHLGDIAILRVCGQAGFNLPGWYRPRVELFPGYLWYRLHGQKPPLLDCPPGSGNQCACPPGTTQQPGFQCCPIGTYAGPNGQCISACPDGSTDPGKLEACLAGFDPNTFDPNDLSKLTCLDGSKAVYDGNGYHCPTFKSPVCPVGFEPDPLGNFFGCKPTAQGKACPPTQWPTIPQPGLDGSCQQLCPSGSWAYAAYQCCPNGMLPGPDGKCGQPLQPGCPPGQLSSKGICCPVGSKPQPDGSCYPMKKPCPPEQLSSSGQCCPPGSKPQPDGSCGTQQNACPPGQLSSTGQCCPLGSKPQPDGGCKPQLDKGCKVEQLTPNGTCCPAGTKPQNDNTCGSLAGCPPGTTTDPLTGECCPGASAVAGVKAACTCPTGQSLVEGKCVVNAAPSTGACFAGYVQLPNGSCCRAGQATAGGQCCPAGQKPDAEKRKCVPAGGTTFVPATPHLPAPIIVPGKRGRIVTPPPRRPPVVVVPAPPKRVVVPPKRFTPRPVVRPTPVPPRIRRQIEQ</sequence>